<sequence>MLADRRGQVLDRAKAGDIAADTLRSLADSAAEKQQEATAAAADAKREAFDIVRAEEDAISAILARQSRVHARLSHAQGDTSGREQRRSRALVRAEQAAANTSGARELATRGHSGGSTAADTAAGGTRAAEAAGDGGERVRQLAEDTRAGDGGGSGTWDGAADGDSAADADSLCTGGDLSAYANGRIPRSALCPLPQPGEMLRADAAAAFIELDGAFQDRFGRPMCVADSYRPLGEQVRLFREMAAGMAAHPGTSTHGLGGAVDLCGGVNEYGSVEHEWMLANAPDYGWENPQWARHGFEPWHWEFTGR</sequence>
<feature type="domain" description="D-alanyl-D-alanine carboxypeptidase-like core" evidence="2">
    <location>
        <begin position="200"/>
        <end position="307"/>
    </location>
</feature>
<dbReference type="Gene3D" id="3.30.1380.10">
    <property type="match status" value="1"/>
</dbReference>
<accession>A0A223SE87</accession>
<dbReference type="GO" id="GO:0008233">
    <property type="term" value="F:peptidase activity"/>
    <property type="evidence" value="ECO:0007669"/>
    <property type="project" value="InterPro"/>
</dbReference>
<feature type="compositionally biased region" description="Low complexity" evidence="1">
    <location>
        <begin position="157"/>
        <end position="169"/>
    </location>
</feature>
<name>A0A223SE87_9ACTN</name>
<dbReference type="AlphaFoldDB" id="A0A223SE87"/>
<protein>
    <recommendedName>
        <fullName evidence="2">D-alanyl-D-alanine carboxypeptidase-like core domain-containing protein</fullName>
    </recommendedName>
</protein>
<feature type="region of interest" description="Disordered" evidence="1">
    <location>
        <begin position="96"/>
        <end position="169"/>
    </location>
</feature>
<reference evidence="3 4" key="1">
    <citation type="submission" date="2017-08" db="EMBL/GenBank/DDBJ databases">
        <title>The complete genome sequence of Nocardiopsis gilva YIM 90087.</title>
        <authorList>
            <person name="Yin M."/>
            <person name="Tang S."/>
        </authorList>
    </citation>
    <scope>NUCLEOTIDE SEQUENCE [LARGE SCALE GENOMIC DNA]</scope>
    <source>
        <strain evidence="3 4">YIM 90087</strain>
    </source>
</reference>
<dbReference type="EMBL" id="CP022753">
    <property type="protein sequence ID" value="ASU86319.1"/>
    <property type="molecule type" value="Genomic_DNA"/>
</dbReference>
<proteinExistence type="predicted"/>
<dbReference type="InterPro" id="IPR009045">
    <property type="entry name" value="Zn_M74/Hedgehog-like"/>
</dbReference>
<dbReference type="GO" id="GO:0006508">
    <property type="term" value="P:proteolysis"/>
    <property type="evidence" value="ECO:0007669"/>
    <property type="project" value="InterPro"/>
</dbReference>
<dbReference type="Proteomes" id="UP000215005">
    <property type="component" value="Chromosome"/>
</dbReference>
<dbReference type="CDD" id="cd14814">
    <property type="entry name" value="Peptidase_M15"/>
    <property type="match status" value="1"/>
</dbReference>
<organism evidence="3 4">
    <name type="scientific">Nocardiopsis gilva YIM 90087</name>
    <dbReference type="NCBI Taxonomy" id="1235441"/>
    <lineage>
        <taxon>Bacteria</taxon>
        <taxon>Bacillati</taxon>
        <taxon>Actinomycetota</taxon>
        <taxon>Actinomycetes</taxon>
        <taxon>Streptosporangiales</taxon>
        <taxon>Nocardiopsidaceae</taxon>
        <taxon>Nocardiopsis</taxon>
    </lineage>
</organism>
<dbReference type="SUPFAM" id="SSF55166">
    <property type="entry name" value="Hedgehog/DD-peptidase"/>
    <property type="match status" value="1"/>
</dbReference>
<dbReference type="KEGG" id="ngv:CDO52_19360"/>
<feature type="compositionally biased region" description="Low complexity" evidence="1">
    <location>
        <begin position="115"/>
        <end position="132"/>
    </location>
</feature>
<dbReference type="Pfam" id="PF02557">
    <property type="entry name" value="VanY"/>
    <property type="match status" value="1"/>
</dbReference>
<evidence type="ECO:0000313" key="3">
    <source>
        <dbReference type="EMBL" id="ASU86319.1"/>
    </source>
</evidence>
<dbReference type="OrthoDB" id="5496837at2"/>
<evidence type="ECO:0000256" key="1">
    <source>
        <dbReference type="SAM" id="MobiDB-lite"/>
    </source>
</evidence>
<keyword evidence="4" id="KW-1185">Reference proteome</keyword>
<dbReference type="InterPro" id="IPR003709">
    <property type="entry name" value="VanY-like_core_dom"/>
</dbReference>
<evidence type="ECO:0000313" key="4">
    <source>
        <dbReference type="Proteomes" id="UP000215005"/>
    </source>
</evidence>
<evidence type="ECO:0000259" key="2">
    <source>
        <dbReference type="Pfam" id="PF02557"/>
    </source>
</evidence>
<feature type="compositionally biased region" description="Basic and acidic residues" evidence="1">
    <location>
        <begin position="135"/>
        <end position="148"/>
    </location>
</feature>
<gene>
    <name evidence="3" type="ORF">CDO52_19360</name>
</gene>